<name>A0ABT0J4N6_9MICO</name>
<evidence type="ECO:0000313" key="2">
    <source>
        <dbReference type="Proteomes" id="UP001651050"/>
    </source>
</evidence>
<evidence type="ECO:0000313" key="1">
    <source>
        <dbReference type="EMBL" id="MCK9794467.1"/>
    </source>
</evidence>
<accession>A0ABT0J4N6</accession>
<dbReference type="Pfam" id="PF03013">
    <property type="entry name" value="Pyr_excise"/>
    <property type="match status" value="1"/>
</dbReference>
<dbReference type="EMBL" id="JALQCY010000003">
    <property type="protein sequence ID" value="MCK9794467.1"/>
    <property type="molecule type" value="Genomic_DNA"/>
</dbReference>
<proteinExistence type="predicted"/>
<dbReference type="RefSeq" id="WP_416344306.1">
    <property type="nucleotide sequence ID" value="NZ_JALQCY010000003.1"/>
</dbReference>
<organism evidence="1 2">
    <name type="scientific">Isoptericola peretonis</name>
    <dbReference type="NCBI Taxonomy" id="2918523"/>
    <lineage>
        <taxon>Bacteria</taxon>
        <taxon>Bacillati</taxon>
        <taxon>Actinomycetota</taxon>
        <taxon>Actinomycetes</taxon>
        <taxon>Micrococcales</taxon>
        <taxon>Promicromonosporaceae</taxon>
        <taxon>Isoptericola</taxon>
    </lineage>
</organism>
<keyword evidence="2" id="KW-1185">Reference proteome</keyword>
<comment type="caution">
    <text evidence="1">The sequence shown here is derived from an EMBL/GenBank/DDBJ whole genome shotgun (WGS) entry which is preliminary data.</text>
</comment>
<dbReference type="Proteomes" id="UP001651050">
    <property type="component" value="Unassembled WGS sequence"/>
</dbReference>
<sequence length="147" mass="16470">MRLWSLAPDYLDRQGLTACWREALLAQAVLAGRTRGYRNHSQLVRFRATPDPLATVGAYLDGVADEATARSYHFDRGRILEPPRDDRPPVPRVPVTEGQVATERDHLLAKLRVRSPARVTALADAGTIRVHPLFTVVPGPREDWERA</sequence>
<gene>
    <name evidence="1" type="ORF">M1843_11990</name>
</gene>
<dbReference type="InterPro" id="IPR004260">
    <property type="entry name" value="Pyr-dimer_DNA_glycosylase"/>
</dbReference>
<reference evidence="1 2" key="1">
    <citation type="submission" date="2022-02" db="EMBL/GenBank/DDBJ databases">
        <title>The car tank lid bacteriome: a reservoir of bacteria with potential in bioremediation of fuel.</title>
        <authorList>
            <person name="Vidal-Verdu A."/>
            <person name="Gomez-Martinez D."/>
            <person name="Latorre-Perez A."/>
            <person name="Pereto J."/>
            <person name="Porcar M."/>
        </authorList>
    </citation>
    <scope>NUCLEOTIDE SEQUENCE [LARGE SCALE GENOMIC DNA]</scope>
    <source>
        <strain evidence="1 2">4D.3</strain>
    </source>
</reference>
<protein>
    <submittedName>
        <fullName evidence="1">Pyrimidine dimer DNA glycosylase/endonuclease V</fullName>
    </submittedName>
</protein>